<keyword evidence="3 6" id="KW-0134">Cell wall</keyword>
<sequence length="79" mass="7860">IQCCGSTTTSNEPYITNILGLLGIVVSGVDVPIGVDFSPISVIGVGGNSCSADPVCCQSTDDAQGFLIGIGCVPVDVSL</sequence>
<keyword evidence="5 6" id="KW-1015">Disulfide bond</keyword>
<dbReference type="GO" id="GO:0009277">
    <property type="term" value="C:fungal-type cell wall"/>
    <property type="evidence" value="ECO:0007669"/>
    <property type="project" value="InterPro"/>
</dbReference>
<evidence type="ECO:0000256" key="4">
    <source>
        <dbReference type="ARBA" id="ARBA00022525"/>
    </source>
</evidence>
<evidence type="ECO:0000256" key="3">
    <source>
        <dbReference type="ARBA" id="ARBA00022512"/>
    </source>
</evidence>
<name>R7S5T6_PUNST</name>
<keyword evidence="4 6" id="KW-0964">Secreted</keyword>
<dbReference type="Pfam" id="PF01185">
    <property type="entry name" value="Hydrophobin"/>
    <property type="match status" value="1"/>
</dbReference>
<protein>
    <recommendedName>
        <fullName evidence="6">Hydrophobin</fullName>
    </recommendedName>
</protein>
<dbReference type="InterPro" id="IPR001338">
    <property type="entry name" value="Class_I_Hydrophobin"/>
</dbReference>
<gene>
    <name evidence="7" type="ORF">PUNSTDRAFT_75397</name>
</gene>
<reference evidence="8" key="1">
    <citation type="journal article" date="2012" name="Science">
        <title>The Paleozoic origin of enzymatic lignin decomposition reconstructed from 31 fungal genomes.</title>
        <authorList>
            <person name="Floudas D."/>
            <person name="Binder M."/>
            <person name="Riley R."/>
            <person name="Barry K."/>
            <person name="Blanchette R.A."/>
            <person name="Henrissat B."/>
            <person name="Martinez A.T."/>
            <person name="Otillar R."/>
            <person name="Spatafora J.W."/>
            <person name="Yadav J.S."/>
            <person name="Aerts A."/>
            <person name="Benoit I."/>
            <person name="Boyd A."/>
            <person name="Carlson A."/>
            <person name="Copeland A."/>
            <person name="Coutinho P.M."/>
            <person name="de Vries R.P."/>
            <person name="Ferreira P."/>
            <person name="Findley K."/>
            <person name="Foster B."/>
            <person name="Gaskell J."/>
            <person name="Glotzer D."/>
            <person name="Gorecki P."/>
            <person name="Heitman J."/>
            <person name="Hesse C."/>
            <person name="Hori C."/>
            <person name="Igarashi K."/>
            <person name="Jurgens J.A."/>
            <person name="Kallen N."/>
            <person name="Kersten P."/>
            <person name="Kohler A."/>
            <person name="Kuees U."/>
            <person name="Kumar T.K.A."/>
            <person name="Kuo A."/>
            <person name="LaButti K."/>
            <person name="Larrondo L.F."/>
            <person name="Lindquist E."/>
            <person name="Ling A."/>
            <person name="Lombard V."/>
            <person name="Lucas S."/>
            <person name="Lundell T."/>
            <person name="Martin R."/>
            <person name="McLaughlin D.J."/>
            <person name="Morgenstern I."/>
            <person name="Morin E."/>
            <person name="Murat C."/>
            <person name="Nagy L.G."/>
            <person name="Nolan M."/>
            <person name="Ohm R.A."/>
            <person name="Patyshakuliyeva A."/>
            <person name="Rokas A."/>
            <person name="Ruiz-Duenas F.J."/>
            <person name="Sabat G."/>
            <person name="Salamov A."/>
            <person name="Samejima M."/>
            <person name="Schmutz J."/>
            <person name="Slot J.C."/>
            <person name="St John F."/>
            <person name="Stenlid J."/>
            <person name="Sun H."/>
            <person name="Sun S."/>
            <person name="Syed K."/>
            <person name="Tsang A."/>
            <person name="Wiebenga A."/>
            <person name="Young D."/>
            <person name="Pisabarro A."/>
            <person name="Eastwood D.C."/>
            <person name="Martin F."/>
            <person name="Cullen D."/>
            <person name="Grigoriev I.V."/>
            <person name="Hibbett D.S."/>
        </authorList>
    </citation>
    <scope>NUCLEOTIDE SEQUENCE [LARGE SCALE GENOMIC DNA]</scope>
    <source>
        <strain evidence="8">HHB-11173 SS5</strain>
    </source>
</reference>
<dbReference type="HOGENOM" id="CLU_105134_2_2_1"/>
<evidence type="ECO:0000256" key="2">
    <source>
        <dbReference type="ARBA" id="ARBA00010446"/>
    </source>
</evidence>
<evidence type="ECO:0000256" key="6">
    <source>
        <dbReference type="RuleBase" id="RU365009"/>
    </source>
</evidence>
<keyword evidence="8" id="KW-1185">Reference proteome</keyword>
<dbReference type="OMA" id="AQCCNSV"/>
<proteinExistence type="inferred from homology"/>
<feature type="non-terminal residue" evidence="7">
    <location>
        <position position="1"/>
    </location>
</feature>
<dbReference type="Proteomes" id="UP000054196">
    <property type="component" value="Unassembled WGS sequence"/>
</dbReference>
<dbReference type="AlphaFoldDB" id="R7S5T6"/>
<evidence type="ECO:0000313" key="7">
    <source>
        <dbReference type="EMBL" id="EIN05031.1"/>
    </source>
</evidence>
<dbReference type="SMART" id="SM00075">
    <property type="entry name" value="HYDRO"/>
    <property type="match status" value="1"/>
</dbReference>
<dbReference type="RefSeq" id="XP_007387954.1">
    <property type="nucleotide sequence ID" value="XM_007387892.1"/>
</dbReference>
<keyword evidence="6" id="KW-0732">Signal</keyword>
<organism evidence="7 8">
    <name type="scientific">Punctularia strigosozonata (strain HHB-11173)</name>
    <name type="common">White-rot fungus</name>
    <dbReference type="NCBI Taxonomy" id="741275"/>
    <lineage>
        <taxon>Eukaryota</taxon>
        <taxon>Fungi</taxon>
        <taxon>Dikarya</taxon>
        <taxon>Basidiomycota</taxon>
        <taxon>Agaricomycotina</taxon>
        <taxon>Agaricomycetes</taxon>
        <taxon>Corticiales</taxon>
        <taxon>Punctulariaceae</taxon>
        <taxon>Punctularia</taxon>
    </lineage>
</organism>
<comment type="subcellular location">
    <subcellularLocation>
        <location evidence="1 6">Secreted</location>
        <location evidence="1 6">Cell wall</location>
    </subcellularLocation>
</comment>
<dbReference type="GO" id="GO:0005199">
    <property type="term" value="F:structural constituent of cell wall"/>
    <property type="evidence" value="ECO:0007669"/>
    <property type="project" value="InterPro"/>
</dbReference>
<dbReference type="GeneID" id="18885575"/>
<evidence type="ECO:0000256" key="5">
    <source>
        <dbReference type="ARBA" id="ARBA00023157"/>
    </source>
</evidence>
<dbReference type="OrthoDB" id="4225815at2759"/>
<evidence type="ECO:0000256" key="1">
    <source>
        <dbReference type="ARBA" id="ARBA00004191"/>
    </source>
</evidence>
<dbReference type="CDD" id="cd23507">
    <property type="entry name" value="hydrophobin_I"/>
    <property type="match status" value="1"/>
</dbReference>
<comment type="similarity">
    <text evidence="2 6">Belongs to the fungal hydrophobin family.</text>
</comment>
<dbReference type="KEGG" id="psq:PUNSTDRAFT_75397"/>
<accession>R7S5T6</accession>
<dbReference type="EMBL" id="JH687552">
    <property type="protein sequence ID" value="EIN05031.1"/>
    <property type="molecule type" value="Genomic_DNA"/>
</dbReference>
<evidence type="ECO:0000313" key="8">
    <source>
        <dbReference type="Proteomes" id="UP000054196"/>
    </source>
</evidence>